<keyword evidence="1" id="KW-1133">Transmembrane helix</keyword>
<evidence type="ECO:0000256" key="1">
    <source>
        <dbReference type="SAM" id="Phobius"/>
    </source>
</evidence>
<accession>A0ABS2HM98</accession>
<feature type="transmembrane region" description="Helical" evidence="1">
    <location>
        <begin position="12"/>
        <end position="34"/>
    </location>
</feature>
<sequence>MPRSQKRHNLIYYSGWLTVWLSLAGAVASLSMLYQTEVSRGDAVFGEWVEMKAPPYNTEIFELSAIGVTQNSRVVSTQFDYTGSTITFYRGDAQHEYQVVNRDKSLIRRITPAPRGVYFAKYGTEAYIERTTEPEPSTRGPIQFRTIN</sequence>
<dbReference type="Proteomes" id="UP000809621">
    <property type="component" value="Unassembled WGS sequence"/>
</dbReference>
<name>A0ABS2HM98_9VIBR</name>
<keyword evidence="1" id="KW-0812">Transmembrane</keyword>
<dbReference type="RefSeq" id="WP_205158558.1">
    <property type="nucleotide sequence ID" value="NZ_JAFEUM010000004.1"/>
</dbReference>
<protein>
    <submittedName>
        <fullName evidence="2">DUF2850 domain-containing protein</fullName>
    </submittedName>
</protein>
<dbReference type="InterPro" id="IPR021271">
    <property type="entry name" value="DUF2850"/>
</dbReference>
<keyword evidence="1" id="KW-0472">Membrane</keyword>
<evidence type="ECO:0000313" key="3">
    <source>
        <dbReference type="Proteomes" id="UP000809621"/>
    </source>
</evidence>
<reference evidence="2 3" key="1">
    <citation type="submission" date="2021-02" db="EMBL/GenBank/DDBJ databases">
        <authorList>
            <person name="Park J.-S."/>
        </authorList>
    </citation>
    <scope>NUCLEOTIDE SEQUENCE [LARGE SCALE GENOMIC DNA]</scope>
    <source>
        <strain evidence="2 3">188UL20-2</strain>
    </source>
</reference>
<evidence type="ECO:0000313" key="2">
    <source>
        <dbReference type="EMBL" id="MBM7037002.1"/>
    </source>
</evidence>
<comment type="caution">
    <text evidence="2">The sequence shown here is derived from an EMBL/GenBank/DDBJ whole genome shotgun (WGS) entry which is preliminary data.</text>
</comment>
<dbReference type="Pfam" id="PF11012">
    <property type="entry name" value="DUF2850"/>
    <property type="match status" value="1"/>
</dbReference>
<organism evidence="2 3">
    <name type="scientific">Vibrio ulleungensis</name>
    <dbReference type="NCBI Taxonomy" id="2807619"/>
    <lineage>
        <taxon>Bacteria</taxon>
        <taxon>Pseudomonadati</taxon>
        <taxon>Pseudomonadota</taxon>
        <taxon>Gammaproteobacteria</taxon>
        <taxon>Vibrionales</taxon>
        <taxon>Vibrionaceae</taxon>
        <taxon>Vibrio</taxon>
    </lineage>
</organism>
<keyword evidence="3" id="KW-1185">Reference proteome</keyword>
<gene>
    <name evidence="2" type="ORF">JQC93_11370</name>
</gene>
<dbReference type="EMBL" id="JAFEUM010000004">
    <property type="protein sequence ID" value="MBM7037002.1"/>
    <property type="molecule type" value="Genomic_DNA"/>
</dbReference>
<proteinExistence type="predicted"/>